<dbReference type="PROSITE" id="PS51257">
    <property type="entry name" value="PROKAR_LIPOPROTEIN"/>
    <property type="match status" value="1"/>
</dbReference>
<dbReference type="AlphaFoldDB" id="A0A1H9BX04"/>
<evidence type="ECO:0000313" key="4">
    <source>
        <dbReference type="Proteomes" id="UP000181998"/>
    </source>
</evidence>
<gene>
    <name evidence="3" type="ORF">SAMN05421510_101116</name>
</gene>
<feature type="chain" id="PRO_5010350830" description="Lipoprotein" evidence="2">
    <location>
        <begin position="26"/>
        <end position="307"/>
    </location>
</feature>
<evidence type="ECO:0000313" key="3">
    <source>
        <dbReference type="EMBL" id="SEP93261.1"/>
    </source>
</evidence>
<proteinExistence type="predicted"/>
<evidence type="ECO:0000256" key="1">
    <source>
        <dbReference type="SAM" id="MobiDB-lite"/>
    </source>
</evidence>
<dbReference type="Proteomes" id="UP000181998">
    <property type="component" value="Unassembled WGS sequence"/>
</dbReference>
<feature type="compositionally biased region" description="Polar residues" evidence="1">
    <location>
        <begin position="242"/>
        <end position="251"/>
    </location>
</feature>
<organism evidence="3 4">
    <name type="scientific">Nitrosomonas ureae</name>
    <dbReference type="NCBI Taxonomy" id="44577"/>
    <lineage>
        <taxon>Bacteria</taxon>
        <taxon>Pseudomonadati</taxon>
        <taxon>Pseudomonadota</taxon>
        <taxon>Betaproteobacteria</taxon>
        <taxon>Nitrosomonadales</taxon>
        <taxon>Nitrosomonadaceae</taxon>
        <taxon>Nitrosomonas</taxon>
    </lineage>
</organism>
<evidence type="ECO:0000256" key="2">
    <source>
        <dbReference type="SAM" id="SignalP"/>
    </source>
</evidence>
<dbReference type="EMBL" id="FOFX01000011">
    <property type="protein sequence ID" value="SEP93261.1"/>
    <property type="molecule type" value="Genomic_DNA"/>
</dbReference>
<feature type="compositionally biased region" description="Acidic residues" evidence="1">
    <location>
        <begin position="273"/>
        <end position="295"/>
    </location>
</feature>
<feature type="compositionally biased region" description="Basic and acidic residues" evidence="1">
    <location>
        <begin position="193"/>
        <end position="206"/>
    </location>
</feature>
<sequence>MKKNTQLFYLFILSMPLLLSSCSDPKPGQYPPSQYGDREEKSRDSELNAVNKELKEKKASDSNTKAHTDNSNGVSEAPPKSHEQSATKTIDPSNSSMTDSARSDEKVTEEIAEKTFPQGNVINQPEEPDPAIEEKEIEKVNPTNTSGNPLEDSDEKVPNQTVDKIDTDAQKKEFDKNNSSQQKTNADADDKDELNKANKIKSDKQSVTESVDPVDPTQSSKENSAKSDEEVTEEIAEKVFPQDTTTNSSKESLPATKENAVKEDTSDKNSETTLEDTDEEDIDQADDDSDEDSTESDTGFAEKREKQ</sequence>
<dbReference type="RefSeq" id="WP_074720134.1">
    <property type="nucleotide sequence ID" value="NZ_FOFX01000011.1"/>
</dbReference>
<feature type="compositionally biased region" description="Basic and acidic residues" evidence="1">
    <location>
        <begin position="259"/>
        <end position="270"/>
    </location>
</feature>
<feature type="region of interest" description="Disordered" evidence="1">
    <location>
        <begin position="20"/>
        <end position="307"/>
    </location>
</feature>
<accession>A0A1H9BX04</accession>
<feature type="compositionally biased region" description="Polar residues" evidence="1">
    <location>
        <begin position="86"/>
        <end position="100"/>
    </location>
</feature>
<name>A0A1H9BX04_9PROT</name>
<feature type="signal peptide" evidence="2">
    <location>
        <begin position="1"/>
        <end position="25"/>
    </location>
</feature>
<evidence type="ECO:0008006" key="5">
    <source>
        <dbReference type="Google" id="ProtNLM"/>
    </source>
</evidence>
<keyword evidence="2" id="KW-0732">Signal</keyword>
<reference evidence="3 4" key="1">
    <citation type="submission" date="2016-10" db="EMBL/GenBank/DDBJ databases">
        <authorList>
            <person name="de Groot N.N."/>
        </authorList>
    </citation>
    <scope>NUCLEOTIDE SEQUENCE [LARGE SCALE GENOMIC DNA]</scope>
    <source>
        <strain evidence="3 4">Nm9</strain>
    </source>
</reference>
<feature type="compositionally biased region" description="Basic and acidic residues" evidence="1">
    <location>
        <begin position="101"/>
        <end position="113"/>
    </location>
</feature>
<feature type="compositionally biased region" description="Basic and acidic residues" evidence="1">
    <location>
        <begin position="163"/>
        <end position="176"/>
    </location>
</feature>
<protein>
    <recommendedName>
        <fullName evidence="5">Lipoprotein</fullName>
    </recommendedName>
</protein>
<feature type="compositionally biased region" description="Basic and acidic residues" evidence="1">
    <location>
        <begin position="36"/>
        <end position="68"/>
    </location>
</feature>